<dbReference type="Proteomes" id="UP000244930">
    <property type="component" value="Chromosome"/>
</dbReference>
<dbReference type="KEGG" id="acom:CEW83_17275"/>
<proteinExistence type="predicted"/>
<reference evidence="1 2" key="1">
    <citation type="submission" date="2017-06" db="EMBL/GenBank/DDBJ databases">
        <title>Azoarcus.</title>
        <authorList>
            <person name="Woo J.-H."/>
            <person name="Kim H.-S."/>
        </authorList>
    </citation>
    <scope>NUCLEOTIDE SEQUENCE [LARGE SCALE GENOMIC DNA]</scope>
    <source>
        <strain evidence="1 2">TSPY31</strain>
    </source>
</reference>
<evidence type="ECO:0000313" key="1">
    <source>
        <dbReference type="EMBL" id="AWI76753.1"/>
    </source>
</evidence>
<evidence type="ECO:0008006" key="3">
    <source>
        <dbReference type="Google" id="ProtNLM"/>
    </source>
</evidence>
<protein>
    <recommendedName>
        <fullName evidence="3">Outer membrane protein assembly factor BamE</fullName>
    </recommendedName>
</protein>
<dbReference type="AlphaFoldDB" id="A0A2U8GU22"/>
<sequence>MDSGLSSIVRKAVRALLLVGMVFLAGCAAFEPPRPFTTEAEALAARGEPSRRWQNDDTTTTLEYATQPYGYSCLMIQVDPGGIVLRQWDALSDDNLARVRKGMSPDEVSRLLGQHRSEQTFPLSGETVWDWNIRNYGPGIATLFNVHFMDGKVLRTSQSYVYPPEYGVFAPWGVRPFGYPFADPFYRGFPPPRRRLPPPLPPLKR</sequence>
<dbReference type="EMBL" id="CP022187">
    <property type="protein sequence ID" value="AWI76753.1"/>
    <property type="molecule type" value="Genomic_DNA"/>
</dbReference>
<gene>
    <name evidence="1" type="ORF">CEW83_17275</name>
</gene>
<organism evidence="1 2">
    <name type="scientific">Parazoarcus communis</name>
    <dbReference type="NCBI Taxonomy" id="41977"/>
    <lineage>
        <taxon>Bacteria</taxon>
        <taxon>Pseudomonadati</taxon>
        <taxon>Pseudomonadota</taxon>
        <taxon>Betaproteobacteria</taxon>
        <taxon>Rhodocyclales</taxon>
        <taxon>Zoogloeaceae</taxon>
        <taxon>Parazoarcus</taxon>
    </lineage>
</organism>
<accession>A0A2U8GU22</accession>
<name>A0A2U8GU22_9RHOO</name>
<dbReference type="RefSeq" id="WP_108950452.1">
    <property type="nucleotide sequence ID" value="NZ_CP022187.1"/>
</dbReference>
<evidence type="ECO:0000313" key="2">
    <source>
        <dbReference type="Proteomes" id="UP000244930"/>
    </source>
</evidence>
<keyword evidence="2" id="KW-1185">Reference proteome</keyword>